<keyword evidence="1" id="KW-0472">Membrane</keyword>
<sequence length="114" mass="13229">MLFILIFIYFLPLIQIFHALLISIGIIISFFLWAIATLQYDAFEIKDRLLSRQKISFSVRISLPVSLLVYHLADPSDYNKKLLDVRSRIASSLIEFNNELFAKTSLEGDEKSRM</sequence>
<proteinExistence type="predicted"/>
<keyword evidence="1" id="KW-1133">Transmembrane helix</keyword>
<evidence type="ECO:0000313" key="2">
    <source>
        <dbReference type="EMBL" id="EQA46628.1"/>
    </source>
</evidence>
<feature type="transmembrane region" description="Helical" evidence="1">
    <location>
        <begin position="57"/>
        <end position="73"/>
    </location>
</feature>
<evidence type="ECO:0000256" key="1">
    <source>
        <dbReference type="SAM" id="Phobius"/>
    </source>
</evidence>
<evidence type="ECO:0000313" key="3">
    <source>
        <dbReference type="Proteomes" id="UP000015454"/>
    </source>
</evidence>
<gene>
    <name evidence="2" type="ORF">LEP1GSC050_0437</name>
</gene>
<keyword evidence="3" id="KW-1185">Reference proteome</keyword>
<dbReference type="EMBL" id="AHMO02000007">
    <property type="protein sequence ID" value="EQA46628.1"/>
    <property type="molecule type" value="Genomic_DNA"/>
</dbReference>
<dbReference type="RefSeq" id="WP_010568312.1">
    <property type="nucleotide sequence ID" value="NZ_AHMO02000007.1"/>
</dbReference>
<dbReference type="AlphaFoldDB" id="T0GMR5"/>
<accession>T0GMR5</accession>
<comment type="caution">
    <text evidence="2">The sequence shown here is derived from an EMBL/GenBank/DDBJ whole genome shotgun (WGS) entry which is preliminary data.</text>
</comment>
<reference evidence="2" key="1">
    <citation type="submission" date="2013-05" db="EMBL/GenBank/DDBJ databases">
        <authorList>
            <person name="Harkins D.M."/>
            <person name="Durkin A.S."/>
            <person name="Brinkac L.M."/>
            <person name="Haft D.H."/>
            <person name="Selengut J.D."/>
            <person name="Sanka R."/>
            <person name="DePew J."/>
            <person name="Purushe J."/>
            <person name="Hartskeerl R.A."/>
            <person name="Ahmed A."/>
            <person name="van der Linden H."/>
            <person name="Goris M.G.A."/>
            <person name="Vinetz J.M."/>
            <person name="Sutton G.G."/>
            <person name="Nierman W.C."/>
            <person name="Fouts D.E."/>
        </authorList>
    </citation>
    <scope>NUCLEOTIDE SEQUENCE [LARGE SCALE GENOMIC DNA]</scope>
    <source>
        <strain evidence="2">5399</strain>
    </source>
</reference>
<feature type="transmembrane region" description="Helical" evidence="1">
    <location>
        <begin position="6"/>
        <end position="36"/>
    </location>
</feature>
<dbReference type="Proteomes" id="UP000015454">
    <property type="component" value="Unassembled WGS sequence"/>
</dbReference>
<protein>
    <submittedName>
        <fullName evidence="2">Uncharacterized protein</fullName>
    </submittedName>
</protein>
<name>T0GMR5_9LEPT</name>
<keyword evidence="1" id="KW-0812">Transmembrane</keyword>
<organism evidence="2 3">
    <name type="scientific">Leptospira broomii serovar Hurstbridge str. 5399</name>
    <dbReference type="NCBI Taxonomy" id="1049789"/>
    <lineage>
        <taxon>Bacteria</taxon>
        <taxon>Pseudomonadati</taxon>
        <taxon>Spirochaetota</taxon>
        <taxon>Spirochaetia</taxon>
        <taxon>Leptospirales</taxon>
        <taxon>Leptospiraceae</taxon>
        <taxon>Leptospira</taxon>
    </lineage>
</organism>